<organism evidence="2 3">
    <name type="scientific">Microdochium bolleyi</name>
    <dbReference type="NCBI Taxonomy" id="196109"/>
    <lineage>
        <taxon>Eukaryota</taxon>
        <taxon>Fungi</taxon>
        <taxon>Dikarya</taxon>
        <taxon>Ascomycota</taxon>
        <taxon>Pezizomycotina</taxon>
        <taxon>Sordariomycetes</taxon>
        <taxon>Xylariomycetidae</taxon>
        <taxon>Xylariales</taxon>
        <taxon>Microdochiaceae</taxon>
        <taxon>Microdochium</taxon>
    </lineage>
</organism>
<feature type="region of interest" description="Disordered" evidence="1">
    <location>
        <begin position="1"/>
        <end position="98"/>
    </location>
</feature>
<feature type="compositionally biased region" description="Basic and acidic residues" evidence="1">
    <location>
        <begin position="67"/>
        <end position="76"/>
    </location>
</feature>
<evidence type="ECO:0000313" key="2">
    <source>
        <dbReference type="EMBL" id="KXJ87715.1"/>
    </source>
</evidence>
<gene>
    <name evidence="2" type="ORF">Micbo1qcDRAFT_167278</name>
</gene>
<dbReference type="InterPro" id="IPR011009">
    <property type="entry name" value="Kinase-like_dom_sf"/>
</dbReference>
<evidence type="ECO:0000313" key="3">
    <source>
        <dbReference type="Proteomes" id="UP000070501"/>
    </source>
</evidence>
<name>A0A136IS46_9PEZI</name>
<dbReference type="SUPFAM" id="SSF56112">
    <property type="entry name" value="Protein kinase-like (PK-like)"/>
    <property type="match status" value="1"/>
</dbReference>
<reference evidence="3" key="1">
    <citation type="submission" date="2016-02" db="EMBL/GenBank/DDBJ databases">
        <title>Draft genome sequence of Microdochium bolleyi, a fungal endophyte of beachgrass.</title>
        <authorList>
            <consortium name="DOE Joint Genome Institute"/>
            <person name="David A.S."/>
            <person name="May G."/>
            <person name="Haridas S."/>
            <person name="Lim J."/>
            <person name="Wang M."/>
            <person name="Labutti K."/>
            <person name="Lipzen A."/>
            <person name="Barry K."/>
            <person name="Grigoriev I.V."/>
        </authorList>
    </citation>
    <scope>NUCLEOTIDE SEQUENCE [LARGE SCALE GENOMIC DNA]</scope>
    <source>
        <strain evidence="3">J235TASD1</strain>
    </source>
</reference>
<dbReference type="InParanoid" id="A0A136IS46"/>
<proteinExistence type="predicted"/>
<dbReference type="STRING" id="196109.A0A136IS46"/>
<protein>
    <recommendedName>
        <fullName evidence="4">Protein kinase domain-containing protein</fullName>
    </recommendedName>
</protein>
<evidence type="ECO:0000256" key="1">
    <source>
        <dbReference type="SAM" id="MobiDB-lite"/>
    </source>
</evidence>
<evidence type="ECO:0008006" key="4">
    <source>
        <dbReference type="Google" id="ProtNLM"/>
    </source>
</evidence>
<dbReference type="OrthoDB" id="1405469at2759"/>
<keyword evidence="3" id="KW-1185">Reference proteome</keyword>
<accession>A0A136IS46</accession>
<sequence>MSTSPADTLEQQLLGRHAGDHTSSDNNNNDEDKAVGTIYYRPPRWPPQPSSPVAKGKGRQRSPIFQDGHHGDDAAREAGSYPSPAPPASPTRKRKASPDEKLDIFALGVVFVEMLSCCNTAMQRVDMLKAIQEGRVPVEDVRKCCHDAGRLRPQDHDDPPLEVADQVVALVEGMLALDPEQRWEGSRVRAAAERILRQCAR</sequence>
<dbReference type="AlphaFoldDB" id="A0A136IS46"/>
<feature type="compositionally biased region" description="Polar residues" evidence="1">
    <location>
        <begin position="1"/>
        <end position="11"/>
    </location>
</feature>
<dbReference type="EMBL" id="KQ964261">
    <property type="protein sequence ID" value="KXJ87715.1"/>
    <property type="molecule type" value="Genomic_DNA"/>
</dbReference>
<dbReference type="Proteomes" id="UP000070501">
    <property type="component" value="Unassembled WGS sequence"/>
</dbReference>
<dbReference type="Gene3D" id="1.10.510.10">
    <property type="entry name" value="Transferase(Phosphotransferase) domain 1"/>
    <property type="match status" value="1"/>
</dbReference>